<accession>A0A2A9EA58</accession>
<evidence type="ECO:0000313" key="4">
    <source>
        <dbReference type="Proteomes" id="UP000225548"/>
    </source>
</evidence>
<protein>
    <submittedName>
        <fullName evidence="3">Uncharacterized protein</fullName>
    </submittedName>
</protein>
<keyword evidence="4" id="KW-1185">Reference proteome</keyword>
<feature type="compositionally biased region" description="Acidic residues" evidence="1">
    <location>
        <begin position="15"/>
        <end position="26"/>
    </location>
</feature>
<dbReference type="Proteomes" id="UP000225548">
    <property type="component" value="Unassembled WGS sequence"/>
</dbReference>
<keyword evidence="2" id="KW-1133">Transmembrane helix</keyword>
<dbReference type="AlphaFoldDB" id="A0A2A9EA58"/>
<comment type="caution">
    <text evidence="3">The sequence shown here is derived from an EMBL/GenBank/DDBJ whole genome shotgun (WGS) entry which is preliminary data.</text>
</comment>
<organism evidence="3 4">
    <name type="scientific">Sanguibacter antarcticus</name>
    <dbReference type="NCBI Taxonomy" id="372484"/>
    <lineage>
        <taxon>Bacteria</taxon>
        <taxon>Bacillati</taxon>
        <taxon>Actinomycetota</taxon>
        <taxon>Actinomycetes</taxon>
        <taxon>Micrococcales</taxon>
        <taxon>Sanguibacteraceae</taxon>
        <taxon>Sanguibacter</taxon>
    </lineage>
</organism>
<sequence>MNGMAPDVPTARDDDATDPLEDDDAPEGITTKTKVLWAIGAVIGLSFIVSGVVGIVGG</sequence>
<feature type="region of interest" description="Disordered" evidence="1">
    <location>
        <begin position="1"/>
        <end position="27"/>
    </location>
</feature>
<proteinExistence type="predicted"/>
<evidence type="ECO:0000256" key="1">
    <source>
        <dbReference type="SAM" id="MobiDB-lite"/>
    </source>
</evidence>
<gene>
    <name evidence="3" type="ORF">ATL42_3080</name>
</gene>
<feature type="transmembrane region" description="Helical" evidence="2">
    <location>
        <begin position="35"/>
        <end position="56"/>
    </location>
</feature>
<reference evidence="3 4" key="1">
    <citation type="submission" date="2017-10" db="EMBL/GenBank/DDBJ databases">
        <title>Sequencing the genomes of 1000 actinobacteria strains.</title>
        <authorList>
            <person name="Klenk H.-P."/>
        </authorList>
    </citation>
    <scope>NUCLEOTIDE SEQUENCE [LARGE SCALE GENOMIC DNA]</scope>
    <source>
        <strain evidence="3 4">DSM 18966</strain>
    </source>
</reference>
<dbReference type="EMBL" id="PDJG01000001">
    <property type="protein sequence ID" value="PFG35142.1"/>
    <property type="molecule type" value="Genomic_DNA"/>
</dbReference>
<evidence type="ECO:0000313" key="3">
    <source>
        <dbReference type="EMBL" id="PFG35142.1"/>
    </source>
</evidence>
<evidence type="ECO:0000256" key="2">
    <source>
        <dbReference type="SAM" id="Phobius"/>
    </source>
</evidence>
<name>A0A2A9EA58_9MICO</name>
<keyword evidence="2" id="KW-0812">Transmembrane</keyword>
<keyword evidence="2" id="KW-0472">Membrane</keyword>